<dbReference type="SUPFAM" id="SSF51391">
    <property type="entry name" value="Thiamin phosphate synthase"/>
    <property type="match status" value="1"/>
</dbReference>
<comment type="similarity">
    <text evidence="10 11">Belongs to the thiamine-phosphate synthase family.</text>
</comment>
<dbReference type="NCBIfam" id="TIGR00693">
    <property type="entry name" value="thiE"/>
    <property type="match status" value="1"/>
</dbReference>
<dbReference type="Pfam" id="PF02581">
    <property type="entry name" value="TMP-TENI"/>
    <property type="match status" value="1"/>
</dbReference>
<feature type="binding site" evidence="10">
    <location>
        <position position="119"/>
    </location>
    <ligand>
        <name>4-amino-2-methyl-5-(diphosphooxymethyl)pyrimidine</name>
        <dbReference type="ChEBI" id="CHEBI:57841"/>
    </ligand>
</feature>
<reference evidence="14 15" key="1">
    <citation type="submission" date="2016-10" db="EMBL/GenBank/DDBJ databases">
        <authorList>
            <person name="Varghese N."/>
            <person name="Submissions S."/>
        </authorList>
    </citation>
    <scope>NUCLEOTIDE SEQUENCE [LARGE SCALE GENOMIC DNA]</scope>
    <source>
        <strain evidence="14 15">DSM 9169</strain>
    </source>
</reference>
<dbReference type="PANTHER" id="PTHR20857">
    <property type="entry name" value="THIAMINE-PHOSPHATE PYROPHOSPHORYLASE"/>
    <property type="match status" value="1"/>
</dbReference>
<evidence type="ECO:0000313" key="15">
    <source>
        <dbReference type="Proteomes" id="UP000198976"/>
    </source>
</evidence>
<evidence type="ECO:0000256" key="2">
    <source>
        <dbReference type="ARBA" id="ARBA00005165"/>
    </source>
</evidence>
<dbReference type="EMBL" id="LT629792">
    <property type="protein sequence ID" value="SDU02317.1"/>
    <property type="molecule type" value="Genomic_DNA"/>
</dbReference>
<dbReference type="EC" id="2.5.1.3" evidence="10"/>
<keyword evidence="3 10" id="KW-0808">Transferase</keyword>
<evidence type="ECO:0000256" key="7">
    <source>
        <dbReference type="ARBA" id="ARBA00047334"/>
    </source>
</evidence>
<keyword evidence="15" id="KW-1185">Reference proteome</keyword>
<comment type="catalytic activity">
    <reaction evidence="9 10 11">
        <text>2-[(2R,5Z)-2-carboxy-4-methylthiazol-5(2H)-ylidene]ethyl phosphate + 4-amino-2-methyl-5-(diphosphooxymethyl)pyrimidine + 2 H(+) = thiamine phosphate + CO2 + diphosphate</text>
        <dbReference type="Rhea" id="RHEA:47844"/>
        <dbReference type="ChEBI" id="CHEBI:15378"/>
        <dbReference type="ChEBI" id="CHEBI:16526"/>
        <dbReference type="ChEBI" id="CHEBI:33019"/>
        <dbReference type="ChEBI" id="CHEBI:37575"/>
        <dbReference type="ChEBI" id="CHEBI:57841"/>
        <dbReference type="ChEBI" id="CHEBI:62899"/>
        <dbReference type="EC" id="2.5.1.3"/>
    </reaction>
</comment>
<evidence type="ECO:0000259" key="13">
    <source>
        <dbReference type="Pfam" id="PF02581"/>
    </source>
</evidence>
<evidence type="ECO:0000256" key="8">
    <source>
        <dbReference type="ARBA" id="ARBA00047851"/>
    </source>
</evidence>
<evidence type="ECO:0000256" key="5">
    <source>
        <dbReference type="ARBA" id="ARBA00022842"/>
    </source>
</evidence>
<dbReference type="InterPro" id="IPR034291">
    <property type="entry name" value="TMP_synthase"/>
</dbReference>
<feature type="binding site" evidence="10">
    <location>
        <begin position="147"/>
        <end position="149"/>
    </location>
    <ligand>
        <name>2-[(2R,5Z)-2-carboxy-4-methylthiazol-5(2H)-ylidene]ethyl phosphate</name>
        <dbReference type="ChEBI" id="CHEBI:62899"/>
    </ligand>
</feature>
<evidence type="ECO:0000256" key="9">
    <source>
        <dbReference type="ARBA" id="ARBA00047883"/>
    </source>
</evidence>
<dbReference type="Proteomes" id="UP000198976">
    <property type="component" value="Chromosome I"/>
</dbReference>
<feature type="binding site" evidence="10">
    <location>
        <begin position="44"/>
        <end position="48"/>
    </location>
    <ligand>
        <name>4-amino-2-methyl-5-(diphosphooxymethyl)pyrimidine</name>
        <dbReference type="ChEBI" id="CHEBI:57841"/>
    </ligand>
</feature>
<evidence type="ECO:0000256" key="12">
    <source>
        <dbReference type="RuleBase" id="RU004253"/>
    </source>
</evidence>
<feature type="binding site" evidence="10">
    <location>
        <position position="76"/>
    </location>
    <ligand>
        <name>Mg(2+)</name>
        <dbReference type="ChEBI" id="CHEBI:18420"/>
    </ligand>
</feature>
<comment type="function">
    <text evidence="1 10">Condenses 4-methyl-5-(beta-hydroxyethyl)thiazole monophosphate (THZ-P) and 2-methyl-4-amino-5-hydroxymethyl pyrimidine pyrophosphate (HMP-PP) to form thiamine monophosphate (TMP).</text>
</comment>
<dbReference type="CDD" id="cd00564">
    <property type="entry name" value="TMP_TenI"/>
    <property type="match status" value="1"/>
</dbReference>
<comment type="cofactor">
    <cofactor evidence="10">
        <name>Mg(2+)</name>
        <dbReference type="ChEBI" id="CHEBI:18420"/>
    </cofactor>
    <text evidence="10">Binds 1 Mg(2+) ion per subunit.</text>
</comment>
<evidence type="ECO:0000256" key="3">
    <source>
        <dbReference type="ARBA" id="ARBA00022679"/>
    </source>
</evidence>
<feature type="binding site" evidence="10">
    <location>
        <position position="178"/>
    </location>
    <ligand>
        <name>2-[(2R,5Z)-2-carboxy-4-methylthiazol-5(2H)-ylidene]ethyl phosphate</name>
        <dbReference type="ChEBI" id="CHEBI:62899"/>
    </ligand>
</feature>
<dbReference type="Gene3D" id="3.20.20.70">
    <property type="entry name" value="Aldolase class I"/>
    <property type="match status" value="1"/>
</dbReference>
<gene>
    <name evidence="10" type="primary">thiE</name>
    <name evidence="14" type="ORF">SAMN04489714_1684</name>
</gene>
<comment type="pathway">
    <text evidence="2 10 12">Cofactor biosynthesis; thiamine diphosphate biosynthesis; thiamine phosphate from 4-amino-2-methyl-5-diphosphomethylpyrimidine and 4-methyl-5-(2-phosphoethyl)-thiazole: step 1/1.</text>
</comment>
<organism evidence="14 15">
    <name type="scientific">Schaalia radingae</name>
    <dbReference type="NCBI Taxonomy" id="131110"/>
    <lineage>
        <taxon>Bacteria</taxon>
        <taxon>Bacillati</taxon>
        <taxon>Actinomycetota</taxon>
        <taxon>Actinomycetes</taxon>
        <taxon>Actinomycetales</taxon>
        <taxon>Actinomycetaceae</taxon>
        <taxon>Schaalia</taxon>
    </lineage>
</organism>
<dbReference type="InterPro" id="IPR022998">
    <property type="entry name" value="ThiamineP_synth_TenI"/>
</dbReference>
<comment type="catalytic activity">
    <reaction evidence="8 10 11">
        <text>2-(2-carboxy-4-methylthiazol-5-yl)ethyl phosphate + 4-amino-2-methyl-5-(diphosphooxymethyl)pyrimidine + 2 H(+) = thiamine phosphate + CO2 + diphosphate</text>
        <dbReference type="Rhea" id="RHEA:47848"/>
        <dbReference type="ChEBI" id="CHEBI:15378"/>
        <dbReference type="ChEBI" id="CHEBI:16526"/>
        <dbReference type="ChEBI" id="CHEBI:33019"/>
        <dbReference type="ChEBI" id="CHEBI:37575"/>
        <dbReference type="ChEBI" id="CHEBI:57841"/>
        <dbReference type="ChEBI" id="CHEBI:62890"/>
        <dbReference type="EC" id="2.5.1.3"/>
    </reaction>
</comment>
<dbReference type="InterPro" id="IPR013785">
    <property type="entry name" value="Aldolase_TIM"/>
</dbReference>
<keyword evidence="6 10" id="KW-0784">Thiamine biosynthesis</keyword>
<evidence type="ECO:0000313" key="14">
    <source>
        <dbReference type="EMBL" id="SDU02317.1"/>
    </source>
</evidence>
<keyword evidence="5 10" id="KW-0460">Magnesium</keyword>
<dbReference type="HAMAP" id="MF_00097">
    <property type="entry name" value="TMP_synthase"/>
    <property type="match status" value="1"/>
</dbReference>
<keyword evidence="4 10" id="KW-0479">Metal-binding</keyword>
<dbReference type="PANTHER" id="PTHR20857:SF23">
    <property type="entry name" value="THIAMINE BIOSYNTHETIC BIFUNCTIONAL ENZYME"/>
    <property type="match status" value="1"/>
</dbReference>
<evidence type="ECO:0000256" key="10">
    <source>
        <dbReference type="HAMAP-Rule" id="MF_00097"/>
    </source>
</evidence>
<feature type="binding site" evidence="10">
    <location>
        <position position="100"/>
    </location>
    <ligand>
        <name>Mg(2+)</name>
        <dbReference type="ChEBI" id="CHEBI:18420"/>
    </ligand>
</feature>
<feature type="domain" description="Thiamine phosphate synthase/TenI" evidence="13">
    <location>
        <begin position="12"/>
        <end position="201"/>
    </location>
</feature>
<evidence type="ECO:0000256" key="6">
    <source>
        <dbReference type="ARBA" id="ARBA00022977"/>
    </source>
</evidence>
<proteinExistence type="inferred from homology"/>
<comment type="catalytic activity">
    <reaction evidence="7 10 11">
        <text>4-methyl-5-(2-phosphooxyethyl)-thiazole + 4-amino-2-methyl-5-(diphosphooxymethyl)pyrimidine + H(+) = thiamine phosphate + diphosphate</text>
        <dbReference type="Rhea" id="RHEA:22328"/>
        <dbReference type="ChEBI" id="CHEBI:15378"/>
        <dbReference type="ChEBI" id="CHEBI:33019"/>
        <dbReference type="ChEBI" id="CHEBI:37575"/>
        <dbReference type="ChEBI" id="CHEBI:57841"/>
        <dbReference type="ChEBI" id="CHEBI:58296"/>
        <dbReference type="EC" id="2.5.1.3"/>
    </reaction>
</comment>
<sequence>MNKAVSSLDLSIYLVTDADMCHAAGRTVAQTVAEAVAGGVTCVQLRCKDAESLDFFNEVMEVADAVADSVTLLINDRVDVFLAARQAGATVAGVHVGQTDLPVALVRKLIGPEAIIGLSASTPEELKEAEENPGRVDYIGIGVVRDTSTKTDAPEEHGIDGTGQIARSTHLPSVAIGGIKAPDMAPLAREGLDGAAVVSAICLAPDAREAARELADQWAEGLRSAGH</sequence>
<feature type="binding site" evidence="10">
    <location>
        <position position="75"/>
    </location>
    <ligand>
        <name>4-amino-2-methyl-5-(diphosphooxymethyl)pyrimidine</name>
        <dbReference type="ChEBI" id="CHEBI:57841"/>
    </ligand>
</feature>
<feature type="binding site" evidence="10">
    <location>
        <begin position="198"/>
        <end position="199"/>
    </location>
    <ligand>
        <name>2-[(2R,5Z)-2-carboxy-4-methylthiazol-5(2H)-ylidene]ethyl phosphate</name>
        <dbReference type="ChEBI" id="CHEBI:62899"/>
    </ligand>
</feature>
<evidence type="ECO:0000256" key="1">
    <source>
        <dbReference type="ARBA" id="ARBA00003814"/>
    </source>
</evidence>
<protein>
    <recommendedName>
        <fullName evidence="10">Thiamine-phosphate synthase</fullName>
        <shortName evidence="10">TP synthase</shortName>
        <shortName evidence="10">TPS</shortName>
        <ecNumber evidence="10">2.5.1.3</ecNumber>
    </recommendedName>
    <alternativeName>
        <fullName evidence="10">Thiamine-phosphate pyrophosphorylase</fullName>
        <shortName evidence="10">TMP pyrophosphorylase</shortName>
        <shortName evidence="10">TMP-PPase</shortName>
    </alternativeName>
</protein>
<dbReference type="InterPro" id="IPR036206">
    <property type="entry name" value="ThiamineP_synth_sf"/>
</dbReference>
<evidence type="ECO:0000256" key="4">
    <source>
        <dbReference type="ARBA" id="ARBA00022723"/>
    </source>
</evidence>
<accession>A0ABY0VAD2</accession>
<feature type="binding site" evidence="10">
    <location>
        <position position="150"/>
    </location>
    <ligand>
        <name>4-amino-2-methyl-5-(diphosphooxymethyl)pyrimidine</name>
        <dbReference type="ChEBI" id="CHEBI:57841"/>
    </ligand>
</feature>
<name>A0ABY0VAD2_9ACTO</name>
<evidence type="ECO:0000256" key="11">
    <source>
        <dbReference type="RuleBase" id="RU003826"/>
    </source>
</evidence>